<proteinExistence type="predicted"/>
<keyword evidence="1" id="KW-0812">Transmembrane</keyword>
<comment type="caution">
    <text evidence="2">The sequence shown here is derived from an EMBL/GenBank/DDBJ whole genome shotgun (WGS) entry which is preliminary data.</text>
</comment>
<accession>A0A9Q4B2I7</accession>
<dbReference type="RefSeq" id="WP_257821613.1">
    <property type="nucleotide sequence ID" value="NZ_JABXYM010000001.1"/>
</dbReference>
<protein>
    <submittedName>
        <fullName evidence="2">Uncharacterized protein</fullName>
    </submittedName>
</protein>
<feature type="transmembrane region" description="Helical" evidence="1">
    <location>
        <begin position="12"/>
        <end position="33"/>
    </location>
</feature>
<organism evidence="2 3">
    <name type="scientific">Salipaludibacillus agaradhaerens</name>
    <name type="common">Bacillus agaradhaerens</name>
    <dbReference type="NCBI Taxonomy" id="76935"/>
    <lineage>
        <taxon>Bacteria</taxon>
        <taxon>Bacillati</taxon>
        <taxon>Bacillota</taxon>
        <taxon>Bacilli</taxon>
        <taxon>Bacillales</taxon>
        <taxon>Bacillaceae</taxon>
    </lineage>
</organism>
<dbReference type="AlphaFoldDB" id="A0A9Q4B2I7"/>
<keyword evidence="3" id="KW-1185">Reference proteome</keyword>
<keyword evidence="1" id="KW-0472">Membrane</keyword>
<dbReference type="EMBL" id="JABXYM010000001">
    <property type="protein sequence ID" value="MCR6097183.1"/>
    <property type="molecule type" value="Genomic_DNA"/>
</dbReference>
<evidence type="ECO:0000256" key="1">
    <source>
        <dbReference type="SAM" id="Phobius"/>
    </source>
</evidence>
<evidence type="ECO:0000313" key="2">
    <source>
        <dbReference type="EMBL" id="MCR6097183.1"/>
    </source>
</evidence>
<evidence type="ECO:0000313" key="3">
    <source>
        <dbReference type="Proteomes" id="UP001057753"/>
    </source>
</evidence>
<gene>
    <name evidence="2" type="ORF">HXA33_11505</name>
</gene>
<feature type="transmembrane region" description="Helical" evidence="1">
    <location>
        <begin position="99"/>
        <end position="121"/>
    </location>
</feature>
<dbReference type="Proteomes" id="UP001057753">
    <property type="component" value="Unassembled WGS sequence"/>
</dbReference>
<keyword evidence="1" id="KW-1133">Transmembrane helix</keyword>
<reference evidence="2" key="1">
    <citation type="submission" date="2020-06" db="EMBL/GenBank/DDBJ databases">
        <title>Insight into the genomes of haloalkaliphilic bacilli from Kenyan soda lakes.</title>
        <authorList>
            <person name="Mwirichia R."/>
            <person name="Villamizar G.C."/>
            <person name="Poehlein A."/>
            <person name="Mugweru J."/>
            <person name="Kipnyargis A."/>
            <person name="Kiplimo D."/>
            <person name="Orwa P."/>
            <person name="Daniel R."/>
        </authorList>
    </citation>
    <scope>NUCLEOTIDE SEQUENCE</scope>
    <source>
        <strain evidence="2">B1096_S55</strain>
    </source>
</reference>
<sequence>MRKKIKVVNKFILGTVITCLPFSVFYLLLGNWLSEHLNKGKTYVDDPYLFTDNFIFYRNIGSTGVITGQHILSTDTPHYWHEGGHSLLLDSFQISTFEIFWIGLLVSIFLIVIGRLLALGMMKIIAKQKIKWETDYTNYQQLKGGIHGVGYKEQHFKYDIKKR</sequence>
<name>A0A9Q4B2I7_SALAG</name>